<dbReference type="SUPFAM" id="SSF49879">
    <property type="entry name" value="SMAD/FHA domain"/>
    <property type="match status" value="1"/>
</dbReference>
<evidence type="ECO:0000313" key="3">
    <source>
        <dbReference type="EMBL" id="KAK2959588.1"/>
    </source>
</evidence>
<proteinExistence type="predicted"/>
<feature type="region of interest" description="Disordered" evidence="1">
    <location>
        <begin position="51"/>
        <end position="78"/>
    </location>
</feature>
<dbReference type="InterPro" id="IPR008984">
    <property type="entry name" value="SMAD_FHA_dom_sf"/>
</dbReference>
<organism evidence="3 4">
    <name type="scientific">Blattamonas nauphoetae</name>
    <dbReference type="NCBI Taxonomy" id="2049346"/>
    <lineage>
        <taxon>Eukaryota</taxon>
        <taxon>Metamonada</taxon>
        <taxon>Preaxostyla</taxon>
        <taxon>Oxymonadida</taxon>
        <taxon>Blattamonas</taxon>
    </lineage>
</organism>
<keyword evidence="4" id="KW-1185">Reference proteome</keyword>
<dbReference type="Pfam" id="PF00498">
    <property type="entry name" value="FHA"/>
    <property type="match status" value="1"/>
</dbReference>
<name>A0ABQ9Y7B3_9EUKA</name>
<evidence type="ECO:0000313" key="4">
    <source>
        <dbReference type="Proteomes" id="UP001281761"/>
    </source>
</evidence>
<dbReference type="Gene3D" id="2.60.200.20">
    <property type="match status" value="1"/>
</dbReference>
<comment type="caution">
    <text evidence="3">The sequence shown here is derived from an EMBL/GenBank/DDBJ whole genome shotgun (WGS) entry which is preliminary data.</text>
</comment>
<sequence length="395" mass="44932">MLETMSKFHAVIYRNGHEYYIKDCNSSNRTFVNIKLVEIYEVVGPDGRFIQNGKKQSEHSGDSIDSDDTASPGERLTSGDRITLGKCFLTFRTRLLSPESDLVATVKLQLAFDASLEAKAVKFLDSVDADDEESADAILPSLASSSDNYSTNFPGYHHSSDEDSLVSNMIGSCSTRVLYTLLKADLLPQLIVTLNPLSQSFAEEADIHINIMNIITRSFWLATPDIFTCLEIEDGDEQQTVYETVLKQVLVPSEKYISHLCVNRFSIVDGTLSRDFLDFLARLLQISSYYQPMMDFVLLMPLFFTIPSRLTFFEDDWSIRLLFEHIRYSLEQWNKEGGDFRRSGTTFIRSLRMEGVDDVMEQQLQNDETERQGQEIVNYSIMLNVSLGINLLERA</sequence>
<accession>A0ABQ9Y7B3</accession>
<dbReference type="CDD" id="cd00060">
    <property type="entry name" value="FHA"/>
    <property type="match status" value="1"/>
</dbReference>
<dbReference type="InterPro" id="IPR000253">
    <property type="entry name" value="FHA_dom"/>
</dbReference>
<gene>
    <name evidence="3" type="ORF">BLNAU_5366</name>
</gene>
<evidence type="ECO:0000259" key="2">
    <source>
        <dbReference type="PROSITE" id="PS50006"/>
    </source>
</evidence>
<protein>
    <recommendedName>
        <fullName evidence="2">FHA domain-containing protein</fullName>
    </recommendedName>
</protein>
<reference evidence="3 4" key="1">
    <citation type="journal article" date="2022" name="bioRxiv">
        <title>Genomics of Preaxostyla Flagellates Illuminates Evolutionary Transitions and the Path Towards Mitochondrial Loss.</title>
        <authorList>
            <person name="Novak L.V.F."/>
            <person name="Treitli S.C."/>
            <person name="Pyrih J."/>
            <person name="Halakuc P."/>
            <person name="Pipaliya S.V."/>
            <person name="Vacek V."/>
            <person name="Brzon O."/>
            <person name="Soukal P."/>
            <person name="Eme L."/>
            <person name="Dacks J.B."/>
            <person name="Karnkowska A."/>
            <person name="Elias M."/>
            <person name="Hampl V."/>
        </authorList>
    </citation>
    <scope>NUCLEOTIDE SEQUENCE [LARGE SCALE GENOMIC DNA]</scope>
    <source>
        <strain evidence="3">NAU3</strain>
        <tissue evidence="3">Gut</tissue>
    </source>
</reference>
<evidence type="ECO:0000256" key="1">
    <source>
        <dbReference type="SAM" id="MobiDB-lite"/>
    </source>
</evidence>
<feature type="domain" description="FHA" evidence="2">
    <location>
        <begin position="1"/>
        <end position="37"/>
    </location>
</feature>
<dbReference type="Proteomes" id="UP001281761">
    <property type="component" value="Unassembled WGS sequence"/>
</dbReference>
<dbReference type="EMBL" id="JARBJD010000028">
    <property type="protein sequence ID" value="KAK2959588.1"/>
    <property type="molecule type" value="Genomic_DNA"/>
</dbReference>
<dbReference type="PROSITE" id="PS50006">
    <property type="entry name" value="FHA_DOMAIN"/>
    <property type="match status" value="1"/>
</dbReference>